<proteinExistence type="predicted"/>
<dbReference type="Pfam" id="PF13648">
    <property type="entry name" value="Lipocalin_4"/>
    <property type="match status" value="1"/>
</dbReference>
<dbReference type="InterPro" id="IPR024311">
    <property type="entry name" value="Lipocalin-like"/>
</dbReference>
<protein>
    <submittedName>
        <fullName evidence="3">Lipocalin family protein</fullName>
    </submittedName>
</protein>
<keyword evidence="1" id="KW-0732">Signal</keyword>
<evidence type="ECO:0000313" key="3">
    <source>
        <dbReference type="EMBL" id="MEF3077856.1"/>
    </source>
</evidence>
<organism evidence="3 4">
    <name type="scientific">Winogradskyella poriferorum</name>
    <dbReference type="NCBI Taxonomy" id="307627"/>
    <lineage>
        <taxon>Bacteria</taxon>
        <taxon>Pseudomonadati</taxon>
        <taxon>Bacteroidota</taxon>
        <taxon>Flavobacteriia</taxon>
        <taxon>Flavobacteriales</taxon>
        <taxon>Flavobacteriaceae</taxon>
        <taxon>Winogradskyella</taxon>
    </lineage>
</organism>
<keyword evidence="4" id="KW-1185">Reference proteome</keyword>
<feature type="signal peptide" evidence="1">
    <location>
        <begin position="1"/>
        <end position="24"/>
    </location>
</feature>
<dbReference type="EMBL" id="JAZHOU010000001">
    <property type="protein sequence ID" value="MEF3077856.1"/>
    <property type="molecule type" value="Genomic_DNA"/>
</dbReference>
<dbReference type="PROSITE" id="PS51257">
    <property type="entry name" value="PROKAR_LIPOPROTEIN"/>
    <property type="match status" value="1"/>
</dbReference>
<dbReference type="RefSeq" id="WP_331808671.1">
    <property type="nucleotide sequence ID" value="NZ_JAZHOU010000001.1"/>
</dbReference>
<sequence>MKTNLCKILSILFLIMSCSNGDSSNNEDQENPIIGSWQPVQAIFIDENGVQDIEIYDECQLMGNIDFYVDGIFEQSGFYLNSGVCEIEFDNTGNWEIINENILRVTLNGQVDNGAIGDYLILELTDSMLRIDADLDPESIEQEVYIFIK</sequence>
<gene>
    <name evidence="3" type="ORF">V1468_02465</name>
</gene>
<dbReference type="Proteomes" id="UP001356704">
    <property type="component" value="Unassembled WGS sequence"/>
</dbReference>
<comment type="caution">
    <text evidence="3">The sequence shown here is derived from an EMBL/GenBank/DDBJ whole genome shotgun (WGS) entry which is preliminary data.</text>
</comment>
<accession>A0ABU7W3W8</accession>
<name>A0ABU7W3W8_9FLAO</name>
<reference evidence="3 4" key="1">
    <citation type="submission" date="2024-02" db="EMBL/GenBank/DDBJ databases">
        <title>Winogradskyella poriferorum JCM 12885.</title>
        <authorList>
            <person name="Zhang D.-F."/>
            <person name="Fu Z.-Y."/>
        </authorList>
    </citation>
    <scope>NUCLEOTIDE SEQUENCE [LARGE SCALE GENOMIC DNA]</scope>
    <source>
        <strain evidence="3 4">JCM 12885</strain>
    </source>
</reference>
<feature type="domain" description="Lipocalin-like" evidence="2">
    <location>
        <begin position="33"/>
        <end position="130"/>
    </location>
</feature>
<evidence type="ECO:0000256" key="1">
    <source>
        <dbReference type="SAM" id="SignalP"/>
    </source>
</evidence>
<evidence type="ECO:0000259" key="2">
    <source>
        <dbReference type="Pfam" id="PF13648"/>
    </source>
</evidence>
<evidence type="ECO:0000313" key="4">
    <source>
        <dbReference type="Proteomes" id="UP001356704"/>
    </source>
</evidence>
<feature type="chain" id="PRO_5046748318" evidence="1">
    <location>
        <begin position="25"/>
        <end position="149"/>
    </location>
</feature>